<feature type="non-terminal residue" evidence="1">
    <location>
        <position position="340"/>
    </location>
</feature>
<dbReference type="EMBL" id="CAJVPT010033995">
    <property type="protein sequence ID" value="CAG8706604.1"/>
    <property type="molecule type" value="Genomic_DNA"/>
</dbReference>
<evidence type="ECO:0000313" key="2">
    <source>
        <dbReference type="Proteomes" id="UP000789525"/>
    </source>
</evidence>
<name>A0ACA9PL87_9GLOM</name>
<evidence type="ECO:0000313" key="1">
    <source>
        <dbReference type="EMBL" id="CAG8706604.1"/>
    </source>
</evidence>
<reference evidence="1" key="1">
    <citation type="submission" date="2021-06" db="EMBL/GenBank/DDBJ databases">
        <authorList>
            <person name="Kallberg Y."/>
            <person name="Tangrot J."/>
            <person name="Rosling A."/>
        </authorList>
    </citation>
    <scope>NUCLEOTIDE SEQUENCE</scope>
    <source>
        <strain evidence="1">CL356</strain>
    </source>
</reference>
<sequence length="340" mass="37058">MDNSTSLYANQPGPSSAHWKGDEDAESQEVIIMEDLDHQYPPGANQRAARSAKPPVRTPKSARLRRRLDPTARRRALDDYGFTGRDTTSFRHALFLLLEQPTSSSSAFTLHLVTNTIIVLSAFLTILETIPAFHAVDSSLWFGLETGIVVVFSVEYGARSIGWGFERGVWDDSLETFVDADGVKSHFESIPAAAWFVLVRYGEIIPRSFFGRLVTVPLLLFGLLLVALPSFVLGREFAVVWEEMSAGVLDGIGLARSPQSPITPYTGQEAEIYGALPDDEDDDKAPLTGGKGKGRAGNILFDSGEHEADHTATTRSYSHDEEKGEPHPATPAAASTTSSH</sequence>
<proteinExistence type="predicted"/>
<protein>
    <submittedName>
        <fullName evidence="1">14941_t:CDS:1</fullName>
    </submittedName>
</protein>
<organism evidence="1 2">
    <name type="scientific">Acaulospora colombiana</name>
    <dbReference type="NCBI Taxonomy" id="27376"/>
    <lineage>
        <taxon>Eukaryota</taxon>
        <taxon>Fungi</taxon>
        <taxon>Fungi incertae sedis</taxon>
        <taxon>Mucoromycota</taxon>
        <taxon>Glomeromycotina</taxon>
        <taxon>Glomeromycetes</taxon>
        <taxon>Diversisporales</taxon>
        <taxon>Acaulosporaceae</taxon>
        <taxon>Acaulospora</taxon>
    </lineage>
</organism>
<gene>
    <name evidence="1" type="ORF">ACOLOM_LOCUS10480</name>
</gene>
<comment type="caution">
    <text evidence="1">The sequence shown here is derived from an EMBL/GenBank/DDBJ whole genome shotgun (WGS) entry which is preliminary data.</text>
</comment>
<accession>A0ACA9PL87</accession>
<keyword evidence="2" id="KW-1185">Reference proteome</keyword>
<dbReference type="Proteomes" id="UP000789525">
    <property type="component" value="Unassembled WGS sequence"/>
</dbReference>